<proteinExistence type="predicted"/>
<dbReference type="SUPFAM" id="SSF53335">
    <property type="entry name" value="S-adenosyl-L-methionine-dependent methyltransferases"/>
    <property type="match status" value="1"/>
</dbReference>
<dbReference type="FunFam" id="3.40.50.150:FF:000346">
    <property type="entry name" value="Phospholipid N-methyltransferase"/>
    <property type="match status" value="1"/>
</dbReference>
<protein>
    <submittedName>
        <fullName evidence="2">SAM-dependent methyltransferase</fullName>
    </submittedName>
</protein>
<name>A0A323UG77_RHOPL</name>
<dbReference type="InterPro" id="IPR029063">
    <property type="entry name" value="SAM-dependent_MTases_sf"/>
</dbReference>
<dbReference type="EMBL" id="QKQS01000016">
    <property type="protein sequence ID" value="PZA11805.1"/>
    <property type="molecule type" value="Genomic_DNA"/>
</dbReference>
<dbReference type="AlphaFoldDB" id="A0A323UG77"/>
<comment type="caution">
    <text evidence="2">The sequence shown here is derived from an EMBL/GenBank/DDBJ whole genome shotgun (WGS) entry which is preliminary data.</text>
</comment>
<dbReference type="Gene3D" id="3.40.50.150">
    <property type="entry name" value="Vaccinia Virus protein VP39"/>
    <property type="match status" value="1"/>
</dbReference>
<organism evidence="2 3">
    <name type="scientific">Rhodopseudomonas palustris</name>
    <dbReference type="NCBI Taxonomy" id="1076"/>
    <lineage>
        <taxon>Bacteria</taxon>
        <taxon>Pseudomonadati</taxon>
        <taxon>Pseudomonadota</taxon>
        <taxon>Alphaproteobacteria</taxon>
        <taxon>Hyphomicrobiales</taxon>
        <taxon>Nitrobacteraceae</taxon>
        <taxon>Rhodopseudomonas</taxon>
    </lineage>
</organism>
<dbReference type="GO" id="GO:0008168">
    <property type="term" value="F:methyltransferase activity"/>
    <property type="evidence" value="ECO:0007669"/>
    <property type="project" value="UniProtKB-KW"/>
</dbReference>
<evidence type="ECO:0000313" key="2">
    <source>
        <dbReference type="EMBL" id="PZA11805.1"/>
    </source>
</evidence>
<feature type="domain" description="Methyltransferase" evidence="1">
    <location>
        <begin position="45"/>
        <end position="142"/>
    </location>
</feature>
<dbReference type="RefSeq" id="WP_110786202.1">
    <property type="nucleotide sequence ID" value="NZ_QKQS01000016.1"/>
</dbReference>
<dbReference type="Pfam" id="PF13649">
    <property type="entry name" value="Methyltransf_25"/>
    <property type="match status" value="1"/>
</dbReference>
<dbReference type="InterPro" id="IPR041698">
    <property type="entry name" value="Methyltransf_25"/>
</dbReference>
<evidence type="ECO:0000259" key="1">
    <source>
        <dbReference type="Pfam" id="PF13649"/>
    </source>
</evidence>
<accession>A0A323UG77</accession>
<keyword evidence="2" id="KW-0489">Methyltransferase</keyword>
<dbReference type="GO" id="GO:0032259">
    <property type="term" value="P:methylation"/>
    <property type="evidence" value="ECO:0007669"/>
    <property type="project" value="UniProtKB-KW"/>
</dbReference>
<dbReference type="Proteomes" id="UP000248134">
    <property type="component" value="Unassembled WGS sequence"/>
</dbReference>
<gene>
    <name evidence="2" type="ORF">DNX69_11915</name>
</gene>
<sequence length="191" mass="20857">MSTTDILPFFRAWIRNPLRVAAVAPSGSAVSSLIVQGITSKTGPVIELGPGTGVFTRALLERGVRQQDLTLVEYGSEFIPLLQRRFPGARVLWMDAAWLHREELFEGAPVGAVVSGLGLLTMSQEKVVEILRGAFFYLRPGGAFYQITYGPHCPVADAILDNLGLQATCIGKTFRNLPPASVYRISRCPLR</sequence>
<dbReference type="OrthoDB" id="9805585at2"/>
<evidence type="ECO:0000313" key="3">
    <source>
        <dbReference type="Proteomes" id="UP000248134"/>
    </source>
</evidence>
<keyword evidence="2" id="KW-0808">Transferase</keyword>
<reference evidence="2 3" key="1">
    <citation type="submission" date="2018-06" db="EMBL/GenBank/DDBJ databases">
        <title>Draft Whole-Genome Sequence of the purple photosynthetic bacterium Rhodospeudomonas palustris XCP.</title>
        <authorList>
            <person name="Rayyan A."/>
            <person name="Meyer T.E."/>
            <person name="Kyndt J.A."/>
        </authorList>
    </citation>
    <scope>NUCLEOTIDE SEQUENCE [LARGE SCALE GENOMIC DNA]</scope>
    <source>
        <strain evidence="2 3">XCP</strain>
    </source>
</reference>